<proteinExistence type="predicted"/>
<dbReference type="InterPro" id="IPR007434">
    <property type="entry name" value="FemAB-like"/>
</dbReference>
<dbReference type="Gene3D" id="3.40.630.30">
    <property type="match status" value="1"/>
</dbReference>
<dbReference type="EMBL" id="JACOFV010000023">
    <property type="protein sequence ID" value="MBC3864139.1"/>
    <property type="molecule type" value="Genomic_DNA"/>
</dbReference>
<evidence type="ECO:0000313" key="2">
    <source>
        <dbReference type="Proteomes" id="UP000634011"/>
    </source>
</evidence>
<reference evidence="1" key="1">
    <citation type="submission" date="2020-08" db="EMBL/GenBank/DDBJ databases">
        <title>Novel species isolated from subtropical streams in China.</title>
        <authorList>
            <person name="Lu H."/>
        </authorList>
    </citation>
    <scope>NUCLEOTIDE SEQUENCE</scope>
    <source>
        <strain evidence="1">KACC 12607</strain>
    </source>
</reference>
<keyword evidence="2" id="KW-1185">Reference proteome</keyword>
<dbReference type="PANTHER" id="PTHR47017:SF1">
    <property type="entry name" value="ACYL-COA"/>
    <property type="match status" value="1"/>
</dbReference>
<dbReference type="Proteomes" id="UP000634011">
    <property type="component" value="Unassembled WGS sequence"/>
</dbReference>
<dbReference type="SUPFAM" id="SSF55729">
    <property type="entry name" value="Acyl-CoA N-acyltransferases (Nat)"/>
    <property type="match status" value="1"/>
</dbReference>
<dbReference type="AlphaFoldDB" id="A0A923HNE0"/>
<evidence type="ECO:0000313" key="1">
    <source>
        <dbReference type="EMBL" id="MBC3864139.1"/>
    </source>
</evidence>
<name>A0A923HNE0_9BURK</name>
<comment type="caution">
    <text evidence="1">The sequence shown here is derived from an EMBL/GenBank/DDBJ whole genome shotgun (WGS) entry which is preliminary data.</text>
</comment>
<gene>
    <name evidence="1" type="ORF">H8K32_18715</name>
</gene>
<protein>
    <submittedName>
        <fullName evidence="1">N-acetyltransferase</fullName>
    </submittedName>
</protein>
<dbReference type="PANTHER" id="PTHR47017">
    <property type="entry name" value="ACYL-COA"/>
    <property type="match status" value="1"/>
</dbReference>
<dbReference type="InterPro" id="IPR016181">
    <property type="entry name" value="Acyl_CoA_acyltransferase"/>
</dbReference>
<dbReference type="Pfam" id="PF04339">
    <property type="entry name" value="FemAB_like"/>
    <property type="match status" value="1"/>
</dbReference>
<accession>A0A923HNE0</accession>
<organism evidence="1 2">
    <name type="scientific">Undibacterium jejuense</name>
    <dbReference type="NCBI Taxonomy" id="1344949"/>
    <lineage>
        <taxon>Bacteria</taxon>
        <taxon>Pseudomonadati</taxon>
        <taxon>Pseudomonadota</taxon>
        <taxon>Betaproteobacteria</taxon>
        <taxon>Burkholderiales</taxon>
        <taxon>Oxalobacteraceae</taxon>
        <taxon>Undibacterium</taxon>
    </lineage>
</organism>
<dbReference type="RefSeq" id="WP_186914082.1">
    <property type="nucleotide sequence ID" value="NZ_JACOFV010000023.1"/>
</dbReference>
<sequence length="391" mass="45433">MELTSISQHYRMGIATSLSEIGREQWETLLNVQTHRNPFLSYAFLSALEESGSASAKTGWRTCFITIWEDKELVGAYPVYEKSHSYGEYVFDWAWVDAYHRYGHDYYPKLLSAIPFTPVTGCRALARSPQIQALLIDVFKQMTVSGGFSSCHTLFFPEADLEFYQNAGFLIRTGVQFHWKNQDYQCFDDFLASLEAKKRKNIRAERRKVAEQGISFLHIPGTEATPEDWQFFKHCYDLTYRNHHSTPYLNLPFFLTIGAEMPENIFLIFAYKDGNRIAASLLIYDQQRLYGRYWGCIESYPCLHFETAYYQAIELCIEQKIAIFEGGAQGEHKMARGFLPEKTWSAHLLTRPEFSDAVAQFLKRETNGVEMYIDELNQHTPYKKDPELRDT</sequence>